<dbReference type="EMBL" id="CP003220">
    <property type="protein sequence ID" value="EGB15157.1"/>
    <property type="molecule type" value="Genomic_DNA"/>
</dbReference>
<evidence type="ECO:0000313" key="2">
    <source>
        <dbReference type="Proteomes" id="UP000007845"/>
    </source>
</evidence>
<name>F0JGW7_9BACT</name>
<dbReference type="OrthoDB" id="6185822at2"/>
<dbReference type="HOGENOM" id="CLU_1851915_0_0_7"/>
<evidence type="ECO:0000313" key="1">
    <source>
        <dbReference type="EMBL" id="EGB15157.1"/>
    </source>
</evidence>
<dbReference type="KEGG" id="ddn:DND132_1951"/>
<dbReference type="RefSeq" id="WP_014322584.1">
    <property type="nucleotide sequence ID" value="NC_016803.1"/>
</dbReference>
<dbReference type="Proteomes" id="UP000007845">
    <property type="component" value="Chromosome"/>
</dbReference>
<sequence length="138" mass="13570">MPVGFSTTVRNALLDRIVELIDADEAAGALNFYDGTQPSNGGATTNLLCTAPLAYPCAEATAAAASLSLTAPAAVLPSTAGTATWARLTTNAGTFIADLSVGETGSGANIIIGDADLATSVAVDIQSITLTAGNAGVV</sequence>
<dbReference type="eggNOG" id="ENOG5033J6N">
    <property type="taxonomic scope" value="Bacteria"/>
</dbReference>
<organism evidence="1 2">
    <name type="scientific">Pseudodesulfovibrio mercurii</name>
    <dbReference type="NCBI Taxonomy" id="641491"/>
    <lineage>
        <taxon>Bacteria</taxon>
        <taxon>Pseudomonadati</taxon>
        <taxon>Thermodesulfobacteriota</taxon>
        <taxon>Desulfovibrionia</taxon>
        <taxon>Desulfovibrionales</taxon>
        <taxon>Desulfovibrionaceae</taxon>
    </lineage>
</organism>
<proteinExistence type="predicted"/>
<dbReference type="STRING" id="641491.DND132_1951"/>
<protein>
    <submittedName>
        <fullName evidence="1">Uncharacterized protein</fullName>
    </submittedName>
</protein>
<gene>
    <name evidence="1" type="ORF">DND132_1951</name>
</gene>
<reference evidence="1 2" key="1">
    <citation type="journal article" date="2011" name="J. Bacteriol.">
        <title>Genome sequence of the mercury-methylating strain Desulfovibrio desulfuricans ND132.</title>
        <authorList>
            <person name="Brown S.D."/>
            <person name="Gilmour C.C."/>
            <person name="Kucken A.M."/>
            <person name="Wall J.D."/>
            <person name="Elias D.A."/>
            <person name="Brandt C.C."/>
            <person name="Podar M."/>
            <person name="Chertkov O."/>
            <person name="Held B."/>
            <person name="Bruce D.C."/>
            <person name="Detter J.C."/>
            <person name="Tapia R."/>
            <person name="Han C.S."/>
            <person name="Goodwin L.A."/>
            <person name="Cheng J.F."/>
            <person name="Pitluck S."/>
            <person name="Woyke T."/>
            <person name="Mikhailova N."/>
            <person name="Ivanova N.N."/>
            <person name="Han J."/>
            <person name="Lucas S."/>
            <person name="Lapidus A.L."/>
            <person name="Land M.L."/>
            <person name="Hauser L.J."/>
            <person name="Palumbo A.V."/>
        </authorList>
    </citation>
    <scope>NUCLEOTIDE SEQUENCE [LARGE SCALE GENOMIC DNA]</scope>
    <source>
        <strain evidence="1 2">ND132</strain>
    </source>
</reference>
<dbReference type="AlphaFoldDB" id="F0JGW7"/>
<accession>F0JGW7</accession>
<keyword evidence="2" id="KW-1185">Reference proteome</keyword>